<dbReference type="SUPFAM" id="SSF51556">
    <property type="entry name" value="Metallo-dependent hydrolases"/>
    <property type="match status" value="1"/>
</dbReference>
<protein>
    <submittedName>
        <fullName evidence="9">Adenosine/AMP deaminase domain containing protein</fullName>
    </submittedName>
</protein>
<evidence type="ECO:0000256" key="1">
    <source>
        <dbReference type="ARBA" id="ARBA00001947"/>
    </source>
</evidence>
<proteinExistence type="inferred from homology"/>
<dbReference type="AlphaFoldDB" id="A0A2P5EEV0"/>
<keyword evidence="10" id="KW-1185">Reference proteome</keyword>
<evidence type="ECO:0000256" key="6">
    <source>
        <dbReference type="ARBA" id="ARBA00023080"/>
    </source>
</evidence>
<evidence type="ECO:0000259" key="8">
    <source>
        <dbReference type="Pfam" id="PF00962"/>
    </source>
</evidence>
<comment type="catalytic activity">
    <reaction evidence="7">
        <text>N(6)-methyl-AMP + H2O + H(+) = IMP + methylamine</text>
        <dbReference type="Rhea" id="RHEA:16001"/>
        <dbReference type="ChEBI" id="CHEBI:15377"/>
        <dbReference type="ChEBI" id="CHEBI:15378"/>
        <dbReference type="ChEBI" id="CHEBI:58053"/>
        <dbReference type="ChEBI" id="CHEBI:59338"/>
        <dbReference type="ChEBI" id="CHEBI:144842"/>
    </reaction>
    <physiologicalReaction direction="left-to-right" evidence="7">
        <dbReference type="Rhea" id="RHEA:16002"/>
    </physiologicalReaction>
</comment>
<feature type="domain" description="Adenosine deaminase" evidence="8">
    <location>
        <begin position="8"/>
        <end position="352"/>
    </location>
</feature>
<dbReference type="InParanoid" id="A0A2P5EEV0"/>
<dbReference type="FunCoup" id="A0A2P5EEV0">
    <property type="interactions" value="2121"/>
</dbReference>
<comment type="cofactor">
    <cofactor evidence="1">
        <name>Zn(2+)</name>
        <dbReference type="ChEBI" id="CHEBI:29105"/>
    </cofactor>
</comment>
<dbReference type="CDD" id="cd00443">
    <property type="entry name" value="ADA_AMPD"/>
    <property type="match status" value="1"/>
</dbReference>
<evidence type="ECO:0000313" key="10">
    <source>
        <dbReference type="Proteomes" id="UP000237000"/>
    </source>
</evidence>
<dbReference type="Proteomes" id="UP000237000">
    <property type="component" value="Unassembled WGS sequence"/>
</dbReference>
<dbReference type="GO" id="GO:0046872">
    <property type="term" value="F:metal ion binding"/>
    <property type="evidence" value="ECO:0007669"/>
    <property type="project" value="UniProtKB-KW"/>
</dbReference>
<dbReference type="FunFam" id="3.20.20.140:FF:000050">
    <property type="entry name" value="Adenosine/AMP deaminase family protein"/>
    <property type="match status" value="1"/>
</dbReference>
<dbReference type="STRING" id="63057.A0A2P5EEV0"/>
<dbReference type="OrthoDB" id="272271at2759"/>
<keyword evidence="6" id="KW-0546">Nucleotide metabolism</keyword>
<comment type="similarity">
    <text evidence="2">Belongs to the metallo-dependent hydrolases superfamily. Adenosine and AMP deaminases family.</text>
</comment>
<dbReference type="GO" id="GO:0046103">
    <property type="term" value="P:inosine biosynthetic process"/>
    <property type="evidence" value="ECO:0007669"/>
    <property type="project" value="TreeGrafter"/>
</dbReference>
<dbReference type="EMBL" id="JXTC01000169">
    <property type="protein sequence ID" value="PON84073.1"/>
    <property type="molecule type" value="Genomic_DNA"/>
</dbReference>
<accession>A0A2P5EEV0</accession>
<evidence type="ECO:0000256" key="7">
    <source>
        <dbReference type="ARBA" id="ARBA00048787"/>
    </source>
</evidence>
<dbReference type="PANTHER" id="PTHR11409:SF42">
    <property type="entry name" value="ADENOSINE DEAMINASE-LIKE PROTEIN"/>
    <property type="match status" value="1"/>
</dbReference>
<evidence type="ECO:0000313" key="9">
    <source>
        <dbReference type="EMBL" id="PON84073.1"/>
    </source>
</evidence>
<dbReference type="PANTHER" id="PTHR11409">
    <property type="entry name" value="ADENOSINE DEAMINASE"/>
    <property type="match status" value="1"/>
</dbReference>
<organism evidence="9 10">
    <name type="scientific">Trema orientale</name>
    <name type="common">Charcoal tree</name>
    <name type="synonym">Celtis orientalis</name>
    <dbReference type="NCBI Taxonomy" id="63057"/>
    <lineage>
        <taxon>Eukaryota</taxon>
        <taxon>Viridiplantae</taxon>
        <taxon>Streptophyta</taxon>
        <taxon>Embryophyta</taxon>
        <taxon>Tracheophyta</taxon>
        <taxon>Spermatophyta</taxon>
        <taxon>Magnoliopsida</taxon>
        <taxon>eudicotyledons</taxon>
        <taxon>Gunneridae</taxon>
        <taxon>Pentapetalae</taxon>
        <taxon>rosids</taxon>
        <taxon>fabids</taxon>
        <taxon>Rosales</taxon>
        <taxon>Cannabaceae</taxon>
        <taxon>Trema</taxon>
    </lineage>
</organism>
<evidence type="ECO:0000256" key="2">
    <source>
        <dbReference type="ARBA" id="ARBA00006676"/>
    </source>
</evidence>
<dbReference type="Pfam" id="PF00962">
    <property type="entry name" value="A_deaminase"/>
    <property type="match status" value="1"/>
</dbReference>
<keyword evidence="5" id="KW-0862">Zinc</keyword>
<name>A0A2P5EEV0_TREOI</name>
<dbReference type="GO" id="GO:0009117">
    <property type="term" value="P:nucleotide metabolic process"/>
    <property type="evidence" value="ECO:0007669"/>
    <property type="project" value="UniProtKB-KW"/>
</dbReference>
<keyword evidence="4" id="KW-0378">Hydrolase</keyword>
<dbReference type="InterPro" id="IPR001365">
    <property type="entry name" value="A_deaminase_dom"/>
</dbReference>
<evidence type="ECO:0000256" key="5">
    <source>
        <dbReference type="ARBA" id="ARBA00022833"/>
    </source>
</evidence>
<reference evidence="10" key="1">
    <citation type="submission" date="2016-06" db="EMBL/GenBank/DDBJ databases">
        <title>Parallel loss of symbiosis genes in relatives of nitrogen-fixing non-legume Parasponia.</title>
        <authorList>
            <person name="Van Velzen R."/>
            <person name="Holmer R."/>
            <person name="Bu F."/>
            <person name="Rutten L."/>
            <person name="Van Zeijl A."/>
            <person name="Liu W."/>
            <person name="Santuari L."/>
            <person name="Cao Q."/>
            <person name="Sharma T."/>
            <person name="Shen D."/>
            <person name="Roswanjaya Y."/>
            <person name="Wardhani T."/>
            <person name="Kalhor M.S."/>
            <person name="Jansen J."/>
            <person name="Van den Hoogen J."/>
            <person name="Gungor B."/>
            <person name="Hartog M."/>
            <person name="Hontelez J."/>
            <person name="Verver J."/>
            <person name="Yang W.-C."/>
            <person name="Schijlen E."/>
            <person name="Repin R."/>
            <person name="Schilthuizen M."/>
            <person name="Schranz E."/>
            <person name="Heidstra R."/>
            <person name="Miyata K."/>
            <person name="Fedorova E."/>
            <person name="Kohlen W."/>
            <person name="Bisseling T."/>
            <person name="Smit S."/>
            <person name="Geurts R."/>
        </authorList>
    </citation>
    <scope>NUCLEOTIDE SEQUENCE [LARGE SCALE GENOMIC DNA]</scope>
    <source>
        <strain evidence="10">cv. RG33-2</strain>
    </source>
</reference>
<keyword evidence="3" id="KW-0479">Metal-binding</keyword>
<dbReference type="GO" id="GO:0006154">
    <property type="term" value="P:adenosine catabolic process"/>
    <property type="evidence" value="ECO:0007669"/>
    <property type="project" value="TreeGrafter"/>
</dbReference>
<comment type="caution">
    <text evidence="9">The sequence shown here is derived from an EMBL/GenBank/DDBJ whole genome shotgun (WGS) entry which is preliminary data.</text>
</comment>
<sequence length="365" mass="40661">METYQSMPKVELHAHLNGSARDSTLLELARVLGEKGVIVFSDVEHVIMKSDRSLHEVFKLFDLIHILTTDHKIITRITKEVVEDFASENVVYLELRTTPKKNDSIGMTKCSYMEAVIEGLKAVTAVDVAFMTHDMDAGTGVDSVLLTDTCNGTARKKIYVRLLLSIDRRETTEAAMETVKLALELRHVGVVGIDLSGNPIVGEWTTFLPALKFAREQGLCITLHCGEVPNPTEIGSMLDFLPQRIGHACCFEEEEWKKLKSFNIPVEICLTSNIRTNTISSLDVHHFADLYKAKHPLTLCTDDVGVFSTSLSSEYKIAASAFGLGKRELFQLARNAVEFVFADDLVKSDLREIFNSAAKRLDVLP</sequence>
<dbReference type="InterPro" id="IPR006330">
    <property type="entry name" value="Ado/ade_deaminase"/>
</dbReference>
<dbReference type="GO" id="GO:0004000">
    <property type="term" value="F:adenosine deaminase activity"/>
    <property type="evidence" value="ECO:0007669"/>
    <property type="project" value="TreeGrafter"/>
</dbReference>
<dbReference type="Gene3D" id="3.20.20.140">
    <property type="entry name" value="Metal-dependent hydrolases"/>
    <property type="match status" value="1"/>
</dbReference>
<dbReference type="InterPro" id="IPR032466">
    <property type="entry name" value="Metal_Hydrolase"/>
</dbReference>
<gene>
    <name evidence="9" type="ORF">TorRG33x02_201930</name>
</gene>
<evidence type="ECO:0000256" key="4">
    <source>
        <dbReference type="ARBA" id="ARBA00022801"/>
    </source>
</evidence>
<evidence type="ECO:0000256" key="3">
    <source>
        <dbReference type="ARBA" id="ARBA00022723"/>
    </source>
</evidence>